<dbReference type="EMBL" id="CP157974">
    <property type="protein sequence ID" value="XBT85000.1"/>
    <property type="molecule type" value="Genomic_DNA"/>
</dbReference>
<proteinExistence type="predicted"/>
<name>A0AAU7RC38_9ACTN</name>
<dbReference type="RefSeq" id="WP_349881133.1">
    <property type="nucleotide sequence ID" value="NZ_CP157974.1"/>
</dbReference>
<gene>
    <name evidence="1" type="ORF">ABIH81_17275</name>
</gene>
<protein>
    <submittedName>
        <fullName evidence="1">Uncharacterized protein</fullName>
    </submittedName>
</protein>
<evidence type="ECO:0000313" key="1">
    <source>
        <dbReference type="EMBL" id="XBT85000.1"/>
    </source>
</evidence>
<accession>A0AAU7RC38</accession>
<organism evidence="1">
    <name type="scientific">Micromonospora sp. HUAS YX12</name>
    <dbReference type="NCBI Taxonomy" id="3156396"/>
    <lineage>
        <taxon>Bacteria</taxon>
        <taxon>Bacillati</taxon>
        <taxon>Actinomycetota</taxon>
        <taxon>Actinomycetes</taxon>
        <taxon>Micromonosporales</taxon>
        <taxon>Micromonosporaceae</taxon>
        <taxon>Micromonospora</taxon>
    </lineage>
</organism>
<reference evidence="1" key="1">
    <citation type="submission" date="2024-06" db="EMBL/GenBank/DDBJ databases">
        <title>Micromonospora sp. strain HUAS YX12 genome sequences.</title>
        <authorList>
            <person name="Mo P."/>
        </authorList>
    </citation>
    <scope>NUCLEOTIDE SEQUENCE</scope>
    <source>
        <strain evidence="1">HUAS YX12</strain>
    </source>
</reference>
<sequence length="92" mass="10387">MKAGDLLRLDRTASVQFCRPITVRVIREIADRHTYDGWTWIEAYELNAKGDAVAKRELFVQPAGLHWLDGRAGEGAVVGRRVRTATRKRVPA</sequence>
<dbReference type="AlphaFoldDB" id="A0AAU7RC38"/>